<dbReference type="Proteomes" id="UP000464178">
    <property type="component" value="Chromosome"/>
</dbReference>
<evidence type="ECO:0000313" key="1">
    <source>
        <dbReference type="EMBL" id="VTS00851.1"/>
    </source>
</evidence>
<accession>A0A6P2DHV1</accession>
<reference evidence="1 2" key="1">
    <citation type="submission" date="2019-05" db="EMBL/GenBank/DDBJ databases">
        <authorList>
            <consortium name="Science for Life Laboratories"/>
        </authorList>
    </citation>
    <scope>NUCLEOTIDE SEQUENCE [LARGE SCALE GENOMIC DNA]</scope>
    <source>
        <strain evidence="1">Soil9</strain>
    </source>
</reference>
<keyword evidence="2" id="KW-1185">Reference proteome</keyword>
<proteinExistence type="predicted"/>
<dbReference type="EMBL" id="LR593886">
    <property type="protein sequence ID" value="VTS00851.1"/>
    <property type="molecule type" value="Genomic_DNA"/>
</dbReference>
<dbReference type="AlphaFoldDB" id="A0A6P2DHV1"/>
<name>A0A6P2DHV1_9BACT</name>
<protein>
    <recommendedName>
        <fullName evidence="3">Peptidase C-terminal archaeal/bacterial domain-containing protein</fullName>
    </recommendedName>
</protein>
<dbReference type="Gene3D" id="2.60.120.380">
    <property type="match status" value="2"/>
</dbReference>
<gene>
    <name evidence="1" type="ORF">SOIL9_80460</name>
</gene>
<evidence type="ECO:0008006" key="3">
    <source>
        <dbReference type="Google" id="ProtNLM"/>
    </source>
</evidence>
<evidence type="ECO:0000313" key="2">
    <source>
        <dbReference type="Proteomes" id="UP000464178"/>
    </source>
</evidence>
<sequence length="719" mass="77489">MFRVLFLSIILLFLCIPVVFANPPTVNYIFPAGAQRGTSVDVRVGGLFLYDKPAFEVTGPGLTHSPHLAPAKRVWFEGPLLPLPESQQQEDYPADTRGNVAITKDAPLGSCRVRVFTSQGAASGARFVVGELPEVVEQETGGDPIPVPIQLPVTANGRVFPRDDIDLWEFDAPAGTTVTAFVHAQSLNSPLVSKLDILDAKGTVVAEQMLHPCIGTDGSVKFTPKVTGRYRVRVTDARALGGPAFVYRLTVTTENVPEFHYPLRAKPDGLKDALGTSDVLRTPIALNGQIEHAGSANEWKLDLKKAANYTFDLQARRYESPLCGRVTITDKTGQELKRAEGTETSDPAPFAFSPPVDGIYTVRVSERFRGRAGANFVYRLRVLDAPESIAPGFRLSTTTDVFTVPRAGTLKVKVTAERFGTFNGPIVVGAVDLPTGITASTIRIATNQQSADLVLTAGADARIATYPLRLIGVGADGLTIHHGSATFSDVADLRFQVALPTPFKIIDQYVMTSAPRGETYHRKYAIDRGGFDGPIQVQLADRQARHLQGVTGQVLTLKPGQTEFAYPAFLPPWMEMGRTCRVCVMATAKVRDPIDGREHAVSFSSVEQNQQMIVVVGPGRLDVSAEKTSILAEGEVKLAVKVSRSKNLNGPATVELVLPEHVKGVTATKLMVAADKRDGELVLKFAPDAGPFNAPIVVKATVQAETGPVTAETKVEAVR</sequence>
<dbReference type="KEGG" id="gms:SOIL9_80460"/>
<dbReference type="RefSeq" id="WP_162672287.1">
    <property type="nucleotide sequence ID" value="NZ_LR593886.1"/>
</dbReference>
<organism evidence="1 2">
    <name type="scientific">Gemmata massiliana</name>
    <dbReference type="NCBI Taxonomy" id="1210884"/>
    <lineage>
        <taxon>Bacteria</taxon>
        <taxon>Pseudomonadati</taxon>
        <taxon>Planctomycetota</taxon>
        <taxon>Planctomycetia</taxon>
        <taxon>Gemmatales</taxon>
        <taxon>Gemmataceae</taxon>
        <taxon>Gemmata</taxon>
    </lineage>
</organism>